<dbReference type="Pfam" id="PF12728">
    <property type="entry name" value="HTH_17"/>
    <property type="match status" value="1"/>
</dbReference>
<sequence length="233" mass="26006">MCMSEMTTSQAAELLGVTPRQVARMASSGRIDVARRVGRTLLVDAGSVHRLVRQRRHPGRIWTQRTAWSALSLLSGSDPVWASSAERTRLIHRLRRMAPEELTHLSANRAVVHRFRGDSEATHDLPNYIAVTGSSATRHPLWQRFELTSEPTGVDGYVPASELEPLVDHFHLVPDPAGEIALRTTTFESAFLGGHTPWAAVAVDLTESLDTRESRAGHNELTELLERMRQHDR</sequence>
<dbReference type="Proteomes" id="UP000252586">
    <property type="component" value="Unassembled WGS sequence"/>
</dbReference>
<protein>
    <submittedName>
        <fullName evidence="3">Excisionase family DNA binding protein</fullName>
    </submittedName>
</protein>
<organism evidence="3 4">
    <name type="scientific">Nocardia puris</name>
    <dbReference type="NCBI Taxonomy" id="208602"/>
    <lineage>
        <taxon>Bacteria</taxon>
        <taxon>Bacillati</taxon>
        <taxon>Actinomycetota</taxon>
        <taxon>Actinomycetes</taxon>
        <taxon>Mycobacteriales</taxon>
        <taxon>Nocardiaceae</taxon>
        <taxon>Nocardia</taxon>
    </lineage>
</organism>
<dbReference type="InterPro" id="IPR009061">
    <property type="entry name" value="DNA-bd_dom_put_sf"/>
</dbReference>
<name>A0A366D8V1_9NOCA</name>
<proteinExistence type="predicted"/>
<dbReference type="InterPro" id="IPR041657">
    <property type="entry name" value="HTH_17"/>
</dbReference>
<dbReference type="STRING" id="1210090.GCA_001613185_06543"/>
<comment type="caution">
    <text evidence="3">The sequence shown here is derived from an EMBL/GenBank/DDBJ whole genome shotgun (WGS) entry which is preliminary data.</text>
</comment>
<evidence type="ECO:0000313" key="4">
    <source>
        <dbReference type="Proteomes" id="UP000252586"/>
    </source>
</evidence>
<feature type="region of interest" description="Disordered" evidence="1">
    <location>
        <begin position="214"/>
        <end position="233"/>
    </location>
</feature>
<feature type="domain" description="Helix-turn-helix" evidence="2">
    <location>
        <begin position="6"/>
        <end position="56"/>
    </location>
</feature>
<gene>
    <name evidence="3" type="ORF">DFR74_11324</name>
</gene>
<dbReference type="OrthoDB" id="5074901at2"/>
<keyword evidence="4" id="KW-1185">Reference proteome</keyword>
<dbReference type="AlphaFoldDB" id="A0A366D8V1"/>
<dbReference type="SUPFAM" id="SSF46955">
    <property type="entry name" value="Putative DNA-binding domain"/>
    <property type="match status" value="1"/>
</dbReference>
<reference evidence="3 4" key="1">
    <citation type="submission" date="2018-06" db="EMBL/GenBank/DDBJ databases">
        <title>Genomic Encyclopedia of Type Strains, Phase IV (KMG-IV): sequencing the most valuable type-strain genomes for metagenomic binning, comparative biology and taxonomic classification.</title>
        <authorList>
            <person name="Goeker M."/>
        </authorList>
    </citation>
    <scope>NUCLEOTIDE SEQUENCE [LARGE SCALE GENOMIC DNA]</scope>
    <source>
        <strain evidence="3 4">DSM 44599</strain>
    </source>
</reference>
<accession>A0A366D8V1</accession>
<dbReference type="EMBL" id="QNRE01000013">
    <property type="protein sequence ID" value="RBO86482.1"/>
    <property type="molecule type" value="Genomic_DNA"/>
</dbReference>
<evidence type="ECO:0000256" key="1">
    <source>
        <dbReference type="SAM" id="MobiDB-lite"/>
    </source>
</evidence>
<evidence type="ECO:0000313" key="3">
    <source>
        <dbReference type="EMBL" id="RBO86482.1"/>
    </source>
</evidence>
<evidence type="ECO:0000259" key="2">
    <source>
        <dbReference type="Pfam" id="PF12728"/>
    </source>
</evidence>